<dbReference type="SUPFAM" id="SSF53474">
    <property type="entry name" value="alpha/beta-Hydrolases"/>
    <property type="match status" value="1"/>
</dbReference>
<evidence type="ECO:0000313" key="15">
    <source>
        <dbReference type="Proteomes" id="UP000516437"/>
    </source>
</evidence>
<evidence type="ECO:0000256" key="3">
    <source>
        <dbReference type="ARBA" id="ARBA00022533"/>
    </source>
</evidence>
<dbReference type="Gene3D" id="3.40.50.1820">
    <property type="entry name" value="alpha/beta hydrolase"/>
    <property type="match status" value="1"/>
</dbReference>
<keyword evidence="10" id="KW-0324">Glycolysis</keyword>
<evidence type="ECO:0000256" key="7">
    <source>
        <dbReference type="ARBA" id="ARBA00022777"/>
    </source>
</evidence>
<evidence type="ECO:0000313" key="14">
    <source>
        <dbReference type="EMBL" id="KAB1204138.1"/>
    </source>
</evidence>
<dbReference type="GO" id="GO:0046872">
    <property type="term" value="F:metal ion binding"/>
    <property type="evidence" value="ECO:0007669"/>
    <property type="project" value="UniProtKB-KW"/>
</dbReference>
<evidence type="ECO:0000259" key="13">
    <source>
        <dbReference type="Pfam" id="PF05057"/>
    </source>
</evidence>
<keyword evidence="9" id="KW-0460">Magnesium</keyword>
<evidence type="ECO:0000256" key="5">
    <source>
        <dbReference type="ARBA" id="ARBA00022723"/>
    </source>
</evidence>
<dbReference type="EMBL" id="RXIC02000026">
    <property type="protein sequence ID" value="KAB1204138.1"/>
    <property type="molecule type" value="Genomic_DNA"/>
</dbReference>
<keyword evidence="4" id="KW-0808">Transferase</keyword>
<evidence type="ECO:0000259" key="12">
    <source>
        <dbReference type="Pfam" id="PF00365"/>
    </source>
</evidence>
<comment type="caution">
    <text evidence="14">The sequence shown here is derived from an EMBL/GenBank/DDBJ whole genome shotgun (WGS) entry which is preliminary data.</text>
</comment>
<dbReference type="PANTHER" id="PTHR45770">
    <property type="entry name" value="ATP-DEPENDENT 6-PHOSPHOFRUCTOKINASE 1"/>
    <property type="match status" value="1"/>
</dbReference>
<comment type="function">
    <text evidence="2">Catalyzes the phosphorylation of D-fructose 6-phosphate to fructose 1,6-bisphosphate by ATP, the first committing step of glycolysis.</text>
</comment>
<evidence type="ECO:0000256" key="8">
    <source>
        <dbReference type="ARBA" id="ARBA00022840"/>
    </source>
</evidence>
<dbReference type="InterPro" id="IPR035966">
    <property type="entry name" value="PKF_sf"/>
</dbReference>
<dbReference type="InterPro" id="IPR022953">
    <property type="entry name" value="ATP_PFK"/>
</dbReference>
<dbReference type="OrthoDB" id="273452at2759"/>
<dbReference type="Proteomes" id="UP000516437">
    <property type="component" value="Chromosome 8"/>
</dbReference>
<evidence type="ECO:0000256" key="9">
    <source>
        <dbReference type="ARBA" id="ARBA00022842"/>
    </source>
</evidence>
<dbReference type="FunFam" id="3.40.50.1820:FF:000188">
    <property type="entry name" value="putative lipase ROG1 isoform X1"/>
    <property type="match status" value="1"/>
</dbReference>
<dbReference type="Gene3D" id="3.40.50.450">
    <property type="match status" value="1"/>
</dbReference>
<dbReference type="PRINTS" id="PR00476">
    <property type="entry name" value="PHFRCTKINASE"/>
</dbReference>
<keyword evidence="7 14" id="KW-0418">Kinase</keyword>
<accession>A0A6A1UWC6</accession>
<evidence type="ECO:0000256" key="11">
    <source>
        <dbReference type="ARBA" id="ARBA00048070"/>
    </source>
</evidence>
<keyword evidence="15" id="KW-1185">Reference proteome</keyword>
<evidence type="ECO:0000256" key="10">
    <source>
        <dbReference type="ARBA" id="ARBA00023152"/>
    </source>
</evidence>
<dbReference type="GO" id="GO:0005737">
    <property type="term" value="C:cytoplasm"/>
    <property type="evidence" value="ECO:0007669"/>
    <property type="project" value="UniProtKB-ARBA"/>
</dbReference>
<comment type="cofactor">
    <cofactor evidence="1">
        <name>Mg(2+)</name>
        <dbReference type="ChEBI" id="CHEBI:18420"/>
    </cofactor>
</comment>
<dbReference type="InterPro" id="IPR029058">
    <property type="entry name" value="AB_hydrolase_fold"/>
</dbReference>
<keyword evidence="6" id="KW-0547">Nucleotide-binding</keyword>
<reference evidence="14 15" key="1">
    <citation type="journal article" date="2019" name="Plant Biotechnol. J.">
        <title>The red bayberry genome and genetic basis of sex determination.</title>
        <authorList>
            <person name="Jia H.M."/>
            <person name="Jia H.J."/>
            <person name="Cai Q.L."/>
            <person name="Wang Y."/>
            <person name="Zhao H.B."/>
            <person name="Yang W.F."/>
            <person name="Wang G.Y."/>
            <person name="Li Y.H."/>
            <person name="Zhan D.L."/>
            <person name="Shen Y.T."/>
            <person name="Niu Q.F."/>
            <person name="Chang L."/>
            <person name="Qiu J."/>
            <person name="Zhao L."/>
            <person name="Xie H.B."/>
            <person name="Fu W.Y."/>
            <person name="Jin J."/>
            <person name="Li X.W."/>
            <person name="Jiao Y."/>
            <person name="Zhou C.C."/>
            <person name="Tu T."/>
            <person name="Chai C.Y."/>
            <person name="Gao J.L."/>
            <person name="Fan L.J."/>
            <person name="van de Weg E."/>
            <person name="Wang J.Y."/>
            <person name="Gao Z.S."/>
        </authorList>
    </citation>
    <scope>NUCLEOTIDE SEQUENCE [LARGE SCALE GENOMIC DNA]</scope>
    <source>
        <tissue evidence="14">Leaves</tissue>
    </source>
</reference>
<feature type="domain" description="DUF676" evidence="13">
    <location>
        <begin position="33"/>
        <end position="244"/>
    </location>
</feature>
<organism evidence="14 15">
    <name type="scientific">Morella rubra</name>
    <name type="common">Chinese bayberry</name>
    <dbReference type="NCBI Taxonomy" id="262757"/>
    <lineage>
        <taxon>Eukaryota</taxon>
        <taxon>Viridiplantae</taxon>
        <taxon>Streptophyta</taxon>
        <taxon>Embryophyta</taxon>
        <taxon>Tracheophyta</taxon>
        <taxon>Spermatophyta</taxon>
        <taxon>Magnoliopsida</taxon>
        <taxon>eudicotyledons</taxon>
        <taxon>Gunneridae</taxon>
        <taxon>Pentapetalae</taxon>
        <taxon>rosids</taxon>
        <taxon>fabids</taxon>
        <taxon>Fagales</taxon>
        <taxon>Myricaceae</taxon>
        <taxon>Morella</taxon>
    </lineage>
</organism>
<dbReference type="GO" id="GO:0003872">
    <property type="term" value="F:6-phosphofructokinase activity"/>
    <property type="evidence" value="ECO:0007669"/>
    <property type="project" value="UniProtKB-EC"/>
</dbReference>
<dbReference type="FunFam" id="3.40.50.450:FF:000002">
    <property type="entry name" value="ATP-dependent 6-phosphofructokinase"/>
    <property type="match status" value="1"/>
</dbReference>
<protein>
    <submittedName>
        <fullName evidence="14">6-phosphofructokinase 4, chloroplastic</fullName>
    </submittedName>
</protein>
<keyword evidence="3" id="KW-0021">Allosteric enzyme</keyword>
<comment type="catalytic activity">
    <reaction evidence="11">
        <text>beta-D-fructose 6-phosphate + ATP = beta-D-fructose 1,6-bisphosphate + ADP + H(+)</text>
        <dbReference type="Rhea" id="RHEA:16109"/>
        <dbReference type="ChEBI" id="CHEBI:15378"/>
        <dbReference type="ChEBI" id="CHEBI:30616"/>
        <dbReference type="ChEBI" id="CHEBI:32966"/>
        <dbReference type="ChEBI" id="CHEBI:57634"/>
        <dbReference type="ChEBI" id="CHEBI:456216"/>
        <dbReference type="EC" id="2.7.1.11"/>
    </reaction>
</comment>
<dbReference type="SUPFAM" id="SSF53784">
    <property type="entry name" value="Phosphofructokinase"/>
    <property type="match status" value="2"/>
</dbReference>
<keyword evidence="8" id="KW-0067">ATP-binding</keyword>
<dbReference type="Pfam" id="PF00365">
    <property type="entry name" value="PFK"/>
    <property type="match status" value="1"/>
</dbReference>
<dbReference type="AlphaFoldDB" id="A0A6A1UWC6"/>
<evidence type="ECO:0000256" key="4">
    <source>
        <dbReference type="ARBA" id="ARBA00022679"/>
    </source>
</evidence>
<dbReference type="InterPro" id="IPR007751">
    <property type="entry name" value="DUF676_lipase-like"/>
</dbReference>
<dbReference type="Pfam" id="PF05057">
    <property type="entry name" value="DUF676"/>
    <property type="match status" value="1"/>
</dbReference>
<dbReference type="GO" id="GO:0005524">
    <property type="term" value="F:ATP binding"/>
    <property type="evidence" value="ECO:0007669"/>
    <property type="project" value="UniProtKB-KW"/>
</dbReference>
<feature type="domain" description="Phosphofructokinase" evidence="12">
    <location>
        <begin position="497"/>
        <end position="682"/>
    </location>
</feature>
<evidence type="ECO:0000256" key="1">
    <source>
        <dbReference type="ARBA" id="ARBA00001946"/>
    </source>
</evidence>
<dbReference type="InterPro" id="IPR050929">
    <property type="entry name" value="PFKA"/>
</dbReference>
<dbReference type="Gene3D" id="3.40.50.460">
    <property type="entry name" value="Phosphofructokinase domain"/>
    <property type="match status" value="1"/>
</dbReference>
<dbReference type="UniPathway" id="UPA00109">
    <property type="reaction ID" value="UER00182"/>
</dbReference>
<evidence type="ECO:0000256" key="2">
    <source>
        <dbReference type="ARBA" id="ARBA00002659"/>
    </source>
</evidence>
<evidence type="ECO:0000256" key="6">
    <source>
        <dbReference type="ARBA" id="ARBA00022741"/>
    </source>
</evidence>
<keyword evidence="5" id="KW-0479">Metal-binding</keyword>
<dbReference type="GO" id="GO:0006002">
    <property type="term" value="P:fructose 6-phosphate metabolic process"/>
    <property type="evidence" value="ECO:0007669"/>
    <property type="project" value="InterPro"/>
</dbReference>
<proteinExistence type="predicted"/>
<gene>
    <name evidence="14" type="ORF">CJ030_MR8G004035</name>
</gene>
<name>A0A6A1UWC6_9ROSI</name>
<sequence length="954" mass="106252">MENGPLENGVCSSETVNGGCDVWSCKDSDSLSAEHLVVMVHGIMGSAADWKFAAEEFAKRLPDKVFVHCSERNESKLTMDGVDVMGERLTEEVLAMIRRKPNLCKISFVAHSVGGLVARYAIGRLYRPTKTENVEDSRGTIGGLEAMNFITVATPHLGSRGNKQVPFLFGVSALEKLASWVIHLIFRRTGRHLFLNDDDEGKPPLLKRMMEDNGDCYFMSALRTFKRRVAYANVGYDHIVGWRTSSIRRNSDLPKWEDTLNEKYPHVVYEEHCKACENEQCKSTTIEDDRSDKLEGLKFALLFVEGLPQKLYVNVESSAIVIFKAASMILLDGGNGVEVTTINEKVLEELVTGLSRVSWEKVDVSFHSSRQSSIPLKFHTFSPSLNLPNFRPKSGNFLRKQLISRQNRSIRAQTSNGSANDGFVLEDVPHLTDFLPDLPSYPNPKQQSLCDCKKTFVSPEDVVAQKIVVQKDSPRGVHFRRAGPREKVYFKSEEVRACIVTCGGLCPGINTVIREIVCGLSYMYGVEDILGIEGGYRGFYSKNTMRLTPKVVNDIHKRGGTFLRTSRGGHDTHKIVDNIEDRGINQVYIIGGDGTQKGADLIFKEVEKRGIQVAVAGIPKTIDNDIAVIDKSFGFDTAVEEAQRAINAAHVEVESVENGVGVVKLMGRYSGFIAMYATLASRDVVHPSPSSVHYLPFDLKHCAKNLIAIKMLVFLPFYIYLLSLLPLSLSRKKPANDSYTMAWTFALLPDKKKDPPDCCLIPESPFYLEGQGGLFEFVEERLKENGHVVIVLAEGAGQDYVAPDLHPVDEKDASGNRLLLDVGLWLSQKIKDHFTHIKKMTINMKYIDPTYMVRAIPSNASDNVYCTLLAHSAVHGAMAGYTGFTVGPVNSRHAYIPISRVTEKPNTVKLTDRMWARLLASTNQPSFLNSNEVIPEKVDQETIQAMNDLKINSI</sequence>
<dbReference type="InterPro" id="IPR000023">
    <property type="entry name" value="Phosphofructokinase_dom"/>
</dbReference>